<dbReference type="Pfam" id="PF01535">
    <property type="entry name" value="PPR"/>
    <property type="match status" value="2"/>
</dbReference>
<dbReference type="Gene3D" id="1.25.40.10">
    <property type="entry name" value="Tetratricopeptide repeat domain"/>
    <property type="match status" value="6"/>
</dbReference>
<dbReference type="Pfam" id="PF13041">
    <property type="entry name" value="PPR_2"/>
    <property type="match status" value="4"/>
</dbReference>
<dbReference type="InterPro" id="IPR046849">
    <property type="entry name" value="E2_motif"/>
</dbReference>
<dbReference type="FunFam" id="1.25.40.10:FF:000436">
    <property type="entry name" value="Pentatricopeptide repeat-containing protein At5g39350 family"/>
    <property type="match status" value="1"/>
</dbReference>
<dbReference type="InterPro" id="IPR002885">
    <property type="entry name" value="PPR_rpt"/>
</dbReference>
<feature type="repeat" description="PPR" evidence="3">
    <location>
        <begin position="136"/>
        <end position="170"/>
    </location>
</feature>
<feature type="repeat" description="PPR" evidence="3">
    <location>
        <begin position="682"/>
        <end position="716"/>
    </location>
</feature>
<dbReference type="InterPro" id="IPR046960">
    <property type="entry name" value="PPR_At4g14850-like_plant"/>
</dbReference>
<dbReference type="Pfam" id="PF14432">
    <property type="entry name" value="DYW_deaminase"/>
    <property type="match status" value="1"/>
</dbReference>
<feature type="repeat" description="PPR" evidence="3">
    <location>
        <begin position="239"/>
        <end position="273"/>
    </location>
</feature>
<dbReference type="PANTHER" id="PTHR47926">
    <property type="entry name" value="PENTATRICOPEPTIDE REPEAT-CONTAINING PROTEIN"/>
    <property type="match status" value="1"/>
</dbReference>
<feature type="repeat" description="PPR" evidence="3">
    <location>
        <begin position="479"/>
        <end position="513"/>
    </location>
</feature>
<comment type="caution">
    <text evidence="5">The sequence shown here is derived from an EMBL/GenBank/DDBJ whole genome shotgun (WGS) entry which is preliminary data.</text>
</comment>
<dbReference type="EMBL" id="JBJKBG010000001">
    <property type="protein sequence ID" value="KAL3753283.1"/>
    <property type="molecule type" value="Genomic_DNA"/>
</dbReference>
<dbReference type="FunFam" id="1.25.40.10:FF:000285">
    <property type="entry name" value="Pentatricopeptide repeat-containing protein, chloroplastic"/>
    <property type="match status" value="1"/>
</dbReference>
<dbReference type="InterPro" id="IPR032867">
    <property type="entry name" value="DYW_dom"/>
</dbReference>
<feature type="repeat" description="PPR" evidence="3">
    <location>
        <begin position="444"/>
        <end position="478"/>
    </location>
</feature>
<feature type="repeat" description="PPR" evidence="3">
    <location>
        <begin position="545"/>
        <end position="579"/>
    </location>
</feature>
<dbReference type="PANTHER" id="PTHR47926:SF522">
    <property type="entry name" value="TETRATRICOPEPTIDE REPEAT-LIKE SUPERFAMILY PROTEIN"/>
    <property type="match status" value="1"/>
</dbReference>
<feature type="repeat" description="PPR" evidence="3">
    <location>
        <begin position="69"/>
        <end position="103"/>
    </location>
</feature>
<evidence type="ECO:0000256" key="3">
    <source>
        <dbReference type="PROSITE-ProRule" id="PRU00708"/>
    </source>
</evidence>
<dbReference type="AlphaFoldDB" id="A0ABD3LP93"/>
<protein>
    <recommendedName>
        <fullName evidence="4">DYW domain-containing protein</fullName>
    </recommendedName>
</protein>
<dbReference type="InterPro" id="IPR011990">
    <property type="entry name" value="TPR-like_helical_dom_sf"/>
</dbReference>
<name>A0ABD3LP93_EUCGL</name>
<evidence type="ECO:0000256" key="2">
    <source>
        <dbReference type="ARBA" id="ARBA00022737"/>
    </source>
</evidence>
<feature type="repeat" description="PPR" evidence="3">
    <location>
        <begin position="343"/>
        <end position="377"/>
    </location>
</feature>
<evidence type="ECO:0000313" key="6">
    <source>
        <dbReference type="Proteomes" id="UP001634007"/>
    </source>
</evidence>
<dbReference type="InterPro" id="IPR046848">
    <property type="entry name" value="E_motif"/>
</dbReference>
<feature type="repeat" description="PPR" evidence="3">
    <location>
        <begin position="104"/>
        <end position="134"/>
    </location>
</feature>
<dbReference type="Pfam" id="PF20430">
    <property type="entry name" value="Eplus_motif"/>
    <property type="match status" value="1"/>
</dbReference>
<organism evidence="5 6">
    <name type="scientific">Eucalyptus globulus</name>
    <name type="common">Tasmanian blue gum</name>
    <dbReference type="NCBI Taxonomy" id="34317"/>
    <lineage>
        <taxon>Eukaryota</taxon>
        <taxon>Viridiplantae</taxon>
        <taxon>Streptophyta</taxon>
        <taxon>Embryophyta</taxon>
        <taxon>Tracheophyta</taxon>
        <taxon>Spermatophyta</taxon>
        <taxon>Magnoliopsida</taxon>
        <taxon>eudicotyledons</taxon>
        <taxon>Gunneridae</taxon>
        <taxon>Pentapetalae</taxon>
        <taxon>rosids</taxon>
        <taxon>malvids</taxon>
        <taxon>Myrtales</taxon>
        <taxon>Myrtaceae</taxon>
        <taxon>Myrtoideae</taxon>
        <taxon>Eucalypteae</taxon>
        <taxon>Eucalyptus</taxon>
    </lineage>
</organism>
<comment type="similarity">
    <text evidence="1">Belongs to the PPR family. PCMP-H subfamily.</text>
</comment>
<evidence type="ECO:0000259" key="4">
    <source>
        <dbReference type="Pfam" id="PF14432"/>
    </source>
</evidence>
<feature type="domain" description="DYW" evidence="4">
    <location>
        <begin position="760"/>
        <end position="852"/>
    </location>
</feature>
<dbReference type="Pfam" id="PF20431">
    <property type="entry name" value="E_motif"/>
    <property type="match status" value="1"/>
</dbReference>
<dbReference type="NCBIfam" id="TIGR00756">
    <property type="entry name" value="PPR"/>
    <property type="match status" value="5"/>
</dbReference>
<dbReference type="PROSITE" id="PS51375">
    <property type="entry name" value="PPR"/>
    <property type="match status" value="9"/>
</dbReference>
<keyword evidence="2" id="KW-0677">Repeat</keyword>
<sequence length="852" mass="94314">MWQAMLVMHGAMNLSLFPPPSTVKLSPSRQNLPHSPLDGRRLVARLDGGDLRGAITRLELASRDGSHPDVLTFSLLLKSCIRSRAFALGRRVHRALARSGLEPDSVILNSLISLYSKSNDWAEAERVFGDMGDKRDLVSWSSMISCYANNHMEFEAVDTFVHMLEDGFFPNDYCFAAVARACSVPESASIGDTVFGFIIKSGYLDSDVCVGCALIDMFAKGSADLVSARKVFEKMPERNVVAWTLMMTRCTQLGSPKKAVDLFLDMLVSGPVPDRFTLTAVLSACSELELLSLGVQLHSWVIRSGLASDVCVGCSLVDMYVKSVDGGSLHDSRKVFDRMQDHNVMSWTAIITGYARAEENEEAIKLFWEMTKGPVRPNHFTFAGVLKACGNICDVDMGIQIYALAIKLGFACDTCVGNSLVSMYSRSGHMEDAQRAFDALFEKNLVSYNTLVDAYGKSLESDEAFELLHEIEERGIGTSAFTFASLLSGVASVGAIGKGEQIHARMVKSGLDSNQCISNALISMYSRCGNIEAAFRVFSETREKNVITWTSMITGFAKHGFGTRALDTFHQMLDAGVRPNEITYVAVLSSCSHVGLISDGWKHFRSMYPEHGIVPRTEHYACMVDLLGRSGSLVEALQFINSMPFWADTLVWRTFLGACRVHGNVELAKQAAAMIFEQEPDDPATYILLSNIYASAGLWEDAAAIRKKMKLKNLTKEAGCSWIEVKNTVHKFYVGDASHPKAQKIYEELDRLASRIKKLGYVPNTQFVLHDVEEGQKEQYLLQHSEKIAVVFGLISTSSPKSIRVFKNLRICGDCHSAIKYISMATGRPIVVRDANRFHHFMDGTCSCNDYW</sequence>
<proteinExistence type="inferred from homology"/>
<gene>
    <name evidence="5" type="ORF">ACJRO7_000646</name>
</gene>
<evidence type="ECO:0000313" key="5">
    <source>
        <dbReference type="EMBL" id="KAL3753283.1"/>
    </source>
</evidence>
<reference evidence="5 6" key="1">
    <citation type="submission" date="2024-11" db="EMBL/GenBank/DDBJ databases">
        <title>Chromosome-level genome assembly of Eucalyptus globulus Labill. provides insights into its genome evolution.</title>
        <authorList>
            <person name="Li X."/>
        </authorList>
    </citation>
    <scope>NUCLEOTIDE SEQUENCE [LARGE SCALE GENOMIC DNA]</scope>
    <source>
        <strain evidence="5">CL2024</strain>
        <tissue evidence="5">Fresh tender leaves</tissue>
    </source>
</reference>
<accession>A0ABD3LP93</accession>
<evidence type="ECO:0000256" key="1">
    <source>
        <dbReference type="ARBA" id="ARBA00006643"/>
    </source>
</evidence>
<dbReference type="FunFam" id="1.25.40.10:FF:000366">
    <property type="entry name" value="Pentatricopeptide (PPR) repeat-containing protein"/>
    <property type="match status" value="1"/>
</dbReference>
<dbReference type="FunFam" id="1.25.40.10:FF:000798">
    <property type="entry name" value="Pentatricopeptide repeat-containing protein At3g49170, chloroplastic"/>
    <property type="match status" value="1"/>
</dbReference>
<dbReference type="Proteomes" id="UP001634007">
    <property type="component" value="Unassembled WGS sequence"/>
</dbReference>
<keyword evidence="6" id="KW-1185">Reference proteome</keyword>